<gene>
    <name evidence="1" type="ORF">AACH28_05370</name>
</gene>
<evidence type="ECO:0000313" key="1">
    <source>
        <dbReference type="EMBL" id="WZN56967.1"/>
    </source>
</evidence>
<evidence type="ECO:0000313" key="2">
    <source>
        <dbReference type="Proteomes" id="UP001485301"/>
    </source>
</evidence>
<accession>A0ACD5C5M6</accession>
<organism evidence="1 2">
    <name type="scientific">Sphingobacterium thalpophilum</name>
    <dbReference type="NCBI Taxonomy" id="259"/>
    <lineage>
        <taxon>Bacteria</taxon>
        <taxon>Pseudomonadati</taxon>
        <taxon>Bacteroidota</taxon>
        <taxon>Sphingobacteriia</taxon>
        <taxon>Sphingobacteriales</taxon>
        <taxon>Sphingobacteriaceae</taxon>
        <taxon>Sphingobacterium</taxon>
    </lineage>
</organism>
<keyword evidence="1" id="KW-0489">Methyltransferase</keyword>
<dbReference type="Proteomes" id="UP001485301">
    <property type="component" value="Chromosome"/>
</dbReference>
<keyword evidence="2" id="KW-1185">Reference proteome</keyword>
<keyword evidence="1" id="KW-0808">Transferase</keyword>
<name>A0ACD5C5M6_9SPHI</name>
<protein>
    <submittedName>
        <fullName evidence="1">DNA cytosine methyltransferase</fullName>
        <ecNumber evidence="1">2.1.1.37</ecNumber>
    </submittedName>
</protein>
<dbReference type="EC" id="2.1.1.37" evidence="1"/>
<dbReference type="EMBL" id="CP151087">
    <property type="protein sequence ID" value="WZN56967.1"/>
    <property type="molecule type" value="Genomic_DNA"/>
</dbReference>
<sequence length="548" mass="62696">MSIPIIDLFAGPGGLGEGFSSIYNEEGDRVFQIKLSIEKDPYAHQTLRLRSFFRQFPRGQAPEDYYEFVRGEIDINELYRRYPEQFTEADEEAWCATLGKAEEGDPYATTNEEIDRRIAGALNGRTDWVLIGGPPCQAYSLVGRSRRQETVLDEDKDKRVGLYKEYLRIIAEHSPAVFVMENVKGLLSARTTENNSIFSKILTDLRDPTVPFAEVIDENRVRYIVYSLSTMPRQRDLLNGEPVFNPQDFLIKSENYGIPQKRHRVILLGIRSDINIEPDVLVQRDLVTLKDVIGGLPKLRSGITRSFESTEWIVDEEGKRKKKRKYAKVADTFETWSDSILAFDGNLNGNLESQALRTRFAQSLGKEFINSNTYDLDTESPVYEWFYDSNLGGISHHVSRSHLLQDIYRYYFAAKFTQERGTFPKMRDYAAAGNDLLPDHENATSGKFNDRFRVQQPDDAATTVTSHISKDGHYFIHYDPFQARSLTVREAARIQSFPDNYYFYGGRTQQYHQVGNAVPPYLAFQIAEVVAQVFALIPVVNDEPIGEV</sequence>
<proteinExistence type="predicted"/>
<reference evidence="1" key="1">
    <citation type="submission" date="2024-04" db="EMBL/GenBank/DDBJ databases">
        <title>Complete genome sequence of Sphingobacterium thalpophiium BAA-1094.</title>
        <authorList>
            <person name="Adaikpoh B.I."/>
        </authorList>
    </citation>
    <scope>NUCLEOTIDE SEQUENCE</scope>
    <source>
        <strain evidence="1">BAA-1094</strain>
    </source>
</reference>